<protein>
    <recommendedName>
        <fullName evidence="6">WxL domain-containing protein</fullName>
    </recommendedName>
</protein>
<name>A0A1V8YJ65_9ENTE</name>
<dbReference type="Pfam" id="PF13731">
    <property type="entry name" value="WxL"/>
    <property type="match status" value="1"/>
</dbReference>
<dbReference type="Gene3D" id="2.60.40.3600">
    <property type="match status" value="1"/>
</dbReference>
<proteinExistence type="predicted"/>
<reference evidence="4 5" key="1">
    <citation type="journal article" date="2017" name="BMC Microbiol.">
        <title>Comparative genomics of Enterococcus spp. isolated from bovine feces.</title>
        <authorList>
            <person name="Beukers A.G."/>
            <person name="Zaheer R."/>
            <person name="Goji N."/>
            <person name="Amoako K.K."/>
            <person name="Chaves A.V."/>
            <person name="Ward M.P."/>
            <person name="McAllister T.A."/>
        </authorList>
    </citation>
    <scope>NUCLEOTIDE SEQUENCE [LARGE SCALE GENOMIC DNA]</scope>
    <source>
        <strain evidence="4 5">F1129D 143</strain>
    </source>
</reference>
<organism evidence="4 5">
    <name type="scientific">Enterococcus villorum</name>
    <dbReference type="NCBI Taxonomy" id="112904"/>
    <lineage>
        <taxon>Bacteria</taxon>
        <taxon>Bacillati</taxon>
        <taxon>Bacillota</taxon>
        <taxon>Bacilli</taxon>
        <taxon>Lactobacillales</taxon>
        <taxon>Enterococcaceae</taxon>
        <taxon>Enterococcus</taxon>
    </lineage>
</organism>
<dbReference type="AlphaFoldDB" id="A0A1V8YJ65"/>
<dbReference type="STRING" id="112904.BH747_09915"/>
<dbReference type="Pfam" id="PF18998">
    <property type="entry name" value="Flg_new_2"/>
    <property type="match status" value="1"/>
</dbReference>
<evidence type="ECO:0000259" key="2">
    <source>
        <dbReference type="Pfam" id="PF13731"/>
    </source>
</evidence>
<dbReference type="Proteomes" id="UP000192477">
    <property type="component" value="Unassembled WGS sequence"/>
</dbReference>
<dbReference type="RefSeq" id="WP_081184278.1">
    <property type="nucleotide sequence ID" value="NZ_MJEA01000010.1"/>
</dbReference>
<sequence>MDESSEKAMGETMDVNEEEKRSQEEVSKKEEKSEEMENGSQNNEKIDEQRPPDLEENSSEKKDKFMSNENVMKEDDLSQLIGRSEPRSQVVLDDDGQYLRYGKWYYIGNFESNRILGSDGRDSWLRRNVNYSLAFRLQAAPGNTSDIVFTGQSFRIDVITPRSPNTVSGVVAEPSGGIRMDGGTVNDGQDIYLAPGWITGYRYFTLKTDTGKRYRIQAAALSSTNNGHWFYHGSSNRVDSAGNTTSSTFGFFNMIQIQSSIGGVGLVNGESRATPALRQPAQLRATASPGYEFDEWRVVDSNNISGGTITSRLNPNTEYYLNDRSNEHTVKITPIFTRKHYKISTNVSPANGGSASVLHGVTSVAYGGTCRIQAIANRPGYRFVRWTVSGAGSSVADVNSGNTIFTMGTENATVTAQFEEISFIAEAEPQTLILGGQFTETQLKKLVKNVTYNGQVLTENDYEVTIVSQPDTDEVGEKTADIIVEYKATGANLSLSVPVTVNWGNALRYKGWGSASVGAFVYHPDAGLITPRWGILNNNTFVNNTEFGMNFYYSFKQFRRTDDSFDIKDLMPVKELSANGNSPADHFTSEGDWATNVGDIIEVKHMQARNRLTIMNNEEEQAVSVKDNQAYFELTKEGYHLLQFDRVETPKVSISKGMTTEELDKEITNYLDMSQAKNVEIVGFTKYPETSKIGESKGTIRVCEKLTTGKYVQKDYEVVFTVESTTLEFQEIDHADFDFGRVKKNSQSQTVSAVGDAAPALTISDFSDSKSWEVRVSQPEGLKDEQNNELLGASIRLKNIQVAQSVHDNILVPARTITLSAVQQSIAQAQTENIGGGKNKGITQLQIGDSRDGKLSGIDIHIPRNTVANASKYRTTIEWELVGDPTLMNG</sequence>
<feature type="domain" description="WxL" evidence="2">
    <location>
        <begin position="736"/>
        <end position="883"/>
    </location>
</feature>
<dbReference type="InterPro" id="IPR027994">
    <property type="entry name" value="WxL_dom"/>
</dbReference>
<evidence type="ECO:0000259" key="3">
    <source>
        <dbReference type="Pfam" id="PF18998"/>
    </source>
</evidence>
<accession>A0A1V8YJ65</accession>
<dbReference type="InterPro" id="IPR044060">
    <property type="entry name" value="Bacterial_rp_domain"/>
</dbReference>
<comment type="caution">
    <text evidence="4">The sequence shown here is derived from an EMBL/GenBank/DDBJ whole genome shotgun (WGS) entry which is preliminary data.</text>
</comment>
<evidence type="ECO:0000313" key="5">
    <source>
        <dbReference type="Proteomes" id="UP000192477"/>
    </source>
</evidence>
<evidence type="ECO:0008006" key="6">
    <source>
        <dbReference type="Google" id="ProtNLM"/>
    </source>
</evidence>
<gene>
    <name evidence="4" type="ORF">BH747_09915</name>
</gene>
<feature type="region of interest" description="Disordered" evidence="1">
    <location>
        <begin position="1"/>
        <end position="82"/>
    </location>
</feature>
<dbReference type="EMBL" id="MJEA01000010">
    <property type="protein sequence ID" value="OQO69577.1"/>
    <property type="molecule type" value="Genomic_DNA"/>
</dbReference>
<feature type="domain" description="Bacterial repeat" evidence="3">
    <location>
        <begin position="344"/>
        <end position="421"/>
    </location>
</feature>
<feature type="compositionally biased region" description="Basic and acidic residues" evidence="1">
    <location>
        <begin position="44"/>
        <end position="76"/>
    </location>
</feature>
<evidence type="ECO:0000313" key="4">
    <source>
        <dbReference type="EMBL" id="OQO69577.1"/>
    </source>
</evidence>
<dbReference type="OrthoDB" id="2195320at2"/>
<evidence type="ECO:0000256" key="1">
    <source>
        <dbReference type="SAM" id="MobiDB-lite"/>
    </source>
</evidence>
<feature type="compositionally biased region" description="Basic and acidic residues" evidence="1">
    <location>
        <begin position="18"/>
        <end position="32"/>
    </location>
</feature>